<accession>A0A1B3P5T4</accession>
<dbReference type="EMBL" id="KX656009">
    <property type="protein sequence ID" value="AOG12958.1"/>
    <property type="molecule type" value="mRNA"/>
</dbReference>
<dbReference type="AlphaFoldDB" id="A0A1B3P5T4"/>
<protein>
    <submittedName>
        <fullName evidence="1">Odorant receptor</fullName>
    </submittedName>
</protein>
<organism evidence="1">
    <name type="scientific">Eogystia hippophaecolus</name>
    <name type="common">Moth</name>
    <name type="synonym">Holcocerus hippophaecolus</name>
    <dbReference type="NCBI Taxonomy" id="1206364"/>
    <lineage>
        <taxon>Eukaryota</taxon>
        <taxon>Metazoa</taxon>
        <taxon>Ecdysozoa</taxon>
        <taxon>Arthropoda</taxon>
        <taxon>Hexapoda</taxon>
        <taxon>Insecta</taxon>
        <taxon>Pterygota</taxon>
        <taxon>Neoptera</taxon>
        <taxon>Endopterygota</taxon>
        <taxon>Lepidoptera</taxon>
        <taxon>Glossata</taxon>
        <taxon>Ditrysia</taxon>
        <taxon>Cossoidea</taxon>
        <taxon>Cossidae</taxon>
        <taxon>Cossinae</taxon>
        <taxon>Eogystia</taxon>
    </lineage>
</organism>
<sequence>MRQMYILLNLSVILFVASECVDIIWFVKSNITLLLHNLKITSLETVSVCKLSTFLVWNKIIIYVTESDVMQRKTDDTFKKTIIKKFT</sequence>
<proteinExistence type="evidence at transcript level"/>
<reference evidence="1" key="1">
    <citation type="journal article" date="2016" name="BMC Genomics">
        <title>Antennal transcriptome analysis and expression profiles of odorant binding proteins in Eogystia hippophaecolus (Lepidoptera: Cossidae).</title>
        <authorList>
            <person name="Hu P."/>
            <person name="Tao J."/>
            <person name="Cui M."/>
            <person name="Gao C."/>
            <person name="Lu P."/>
            <person name="Luo Y."/>
        </authorList>
    </citation>
    <scope>NUCLEOTIDE SEQUENCE</scope>
</reference>
<keyword evidence="1" id="KW-0675">Receptor</keyword>
<evidence type="ECO:0000313" key="1">
    <source>
        <dbReference type="EMBL" id="AOG12958.1"/>
    </source>
</evidence>
<name>A0A1B3P5T4_EOGHI</name>